<dbReference type="InterPro" id="IPR020904">
    <property type="entry name" value="Sc_DH/Rdtase_CS"/>
</dbReference>
<gene>
    <name evidence="11" type="primary">fabG</name>
    <name evidence="11" type="ORF">G5B42_04600</name>
</gene>
<evidence type="ECO:0000313" key="11">
    <source>
        <dbReference type="EMBL" id="MBA2132824.1"/>
    </source>
</evidence>
<keyword evidence="12" id="KW-1185">Reference proteome</keyword>
<feature type="binding site" evidence="8">
    <location>
        <position position="186"/>
    </location>
    <ligand>
        <name>NADP(+)</name>
        <dbReference type="ChEBI" id="CHEBI:58349"/>
    </ligand>
</feature>
<keyword evidence="4 8" id="KW-0521">NADP</keyword>
<evidence type="ECO:0000256" key="5">
    <source>
        <dbReference type="ARBA" id="ARBA00023002"/>
    </source>
</evidence>
<dbReference type="Proteomes" id="UP000657177">
    <property type="component" value="Unassembled WGS sequence"/>
</dbReference>
<feature type="binding site" evidence="8">
    <location>
        <begin position="153"/>
        <end position="157"/>
    </location>
    <ligand>
        <name>NADP(+)</name>
        <dbReference type="ChEBI" id="CHEBI:58349"/>
    </ligand>
</feature>
<dbReference type="GO" id="GO:0006633">
    <property type="term" value="P:fatty acid biosynthetic process"/>
    <property type="evidence" value="ECO:0007669"/>
    <property type="project" value="UniProtKB-UniPathway"/>
</dbReference>
<dbReference type="NCBIfam" id="TIGR01830">
    <property type="entry name" value="3oxo_ACP_reduc"/>
    <property type="match status" value="1"/>
</dbReference>
<dbReference type="NCBIfam" id="NF005559">
    <property type="entry name" value="PRK07231.1"/>
    <property type="match status" value="1"/>
</dbReference>
<evidence type="ECO:0000256" key="8">
    <source>
        <dbReference type="PIRSR" id="PIRSR611284-2"/>
    </source>
</evidence>
<proteinExistence type="inferred from homology"/>
<dbReference type="InterPro" id="IPR002347">
    <property type="entry name" value="SDR_fam"/>
</dbReference>
<dbReference type="SMART" id="SM00822">
    <property type="entry name" value="PKS_KR"/>
    <property type="match status" value="1"/>
</dbReference>
<name>A0A8J6I1T1_9FIRM</name>
<dbReference type="CDD" id="cd05333">
    <property type="entry name" value="BKR_SDR_c"/>
    <property type="match status" value="1"/>
</dbReference>
<protein>
    <recommendedName>
        <fullName evidence="3 9">3-oxoacyl-[acyl-carrier-protein] reductase</fullName>
        <ecNumber evidence="3 9">1.1.1.100</ecNumber>
    </recommendedName>
</protein>
<keyword evidence="9" id="KW-0443">Lipid metabolism</keyword>
<keyword evidence="9" id="KW-0276">Fatty acid metabolism</keyword>
<dbReference type="GO" id="GO:0004316">
    <property type="term" value="F:3-oxoacyl-[acyl-carrier-protein] reductase (NADPH) activity"/>
    <property type="evidence" value="ECO:0007669"/>
    <property type="project" value="UniProtKB-UniRule"/>
</dbReference>
<dbReference type="NCBIfam" id="NF004198">
    <property type="entry name" value="PRK05653.1-3"/>
    <property type="match status" value="1"/>
</dbReference>
<accession>A0A8J6I1T1</accession>
<reference evidence="11" key="1">
    <citation type="submission" date="2020-06" db="EMBL/GenBank/DDBJ databases">
        <title>Novel chitinolytic bacterium.</title>
        <authorList>
            <person name="Ungkulpasvich U."/>
            <person name="Kosugi A."/>
            <person name="Uke A."/>
        </authorList>
    </citation>
    <scope>NUCLEOTIDE SEQUENCE</scope>
    <source>
        <strain evidence="11">UUS1-1</strain>
    </source>
</reference>
<dbReference type="InterPro" id="IPR011284">
    <property type="entry name" value="3oxo_ACP_reduc"/>
</dbReference>
<dbReference type="SUPFAM" id="SSF51735">
    <property type="entry name" value="NAD(P)-binding Rossmann-fold domains"/>
    <property type="match status" value="1"/>
</dbReference>
<evidence type="ECO:0000256" key="4">
    <source>
        <dbReference type="ARBA" id="ARBA00022857"/>
    </source>
</evidence>
<feature type="binding site" evidence="8">
    <location>
        <position position="88"/>
    </location>
    <ligand>
        <name>NADP(+)</name>
        <dbReference type="ChEBI" id="CHEBI:58349"/>
    </ligand>
</feature>
<keyword evidence="9" id="KW-0275">Fatty acid biosynthesis</keyword>
<keyword evidence="5 9" id="KW-0560">Oxidoreductase</keyword>
<comment type="subunit">
    <text evidence="9">Homotetramer.</text>
</comment>
<evidence type="ECO:0000256" key="7">
    <source>
        <dbReference type="PIRSR" id="PIRSR611284-1"/>
    </source>
</evidence>
<evidence type="ECO:0000256" key="3">
    <source>
        <dbReference type="ARBA" id="ARBA00012948"/>
    </source>
</evidence>
<dbReference type="InterPro" id="IPR057326">
    <property type="entry name" value="KR_dom"/>
</dbReference>
<evidence type="ECO:0000313" key="12">
    <source>
        <dbReference type="Proteomes" id="UP000657177"/>
    </source>
</evidence>
<comment type="function">
    <text evidence="9">Catalyzes the NADPH-dependent reduction of beta-ketoacyl-ACP substrates to beta-hydroxyacyl-ACP products, the first reductive step in the elongation cycle of fatty acid biosynthesis.</text>
</comment>
<sequence length="245" mass="25943">MKLAQEVAIITGAARGIGRAIAEALAKEGAKVVLVDLLPAVHDTAAELRQAGHEVLALTGDVSSFDEAQQMVDQTIAHFGQVDILVNNAGITRDNLLLRMPPEDWEKVININLTGTFNLTKAAIKHMIKRKTGKIINIASIIGEIGNVGQANYAASKAGVIAFTKSVAKELGSRGIRANAVAPGFIKSQMTDVLPDKVKAELEKQIPLSRLGLPEDVAKAVVFLASSDADYITGQVLNIDGGMVM</sequence>
<dbReference type="UniPathway" id="UPA00094"/>
<evidence type="ECO:0000256" key="9">
    <source>
        <dbReference type="RuleBase" id="RU366074"/>
    </source>
</evidence>
<evidence type="ECO:0000256" key="2">
    <source>
        <dbReference type="ARBA" id="ARBA00006484"/>
    </source>
</evidence>
<dbReference type="GO" id="GO:0051287">
    <property type="term" value="F:NAD binding"/>
    <property type="evidence" value="ECO:0007669"/>
    <property type="project" value="UniProtKB-UniRule"/>
</dbReference>
<feature type="active site" description="Proton acceptor" evidence="7">
    <location>
        <position position="153"/>
    </location>
</feature>
<dbReference type="PANTHER" id="PTHR42879">
    <property type="entry name" value="3-OXOACYL-(ACYL-CARRIER-PROTEIN) REDUCTASE"/>
    <property type="match status" value="1"/>
</dbReference>
<evidence type="ECO:0000259" key="10">
    <source>
        <dbReference type="SMART" id="SM00822"/>
    </source>
</evidence>
<dbReference type="PANTHER" id="PTHR42879:SF2">
    <property type="entry name" value="3-OXOACYL-[ACYL-CARRIER-PROTEIN] REDUCTASE FABG"/>
    <property type="match status" value="1"/>
</dbReference>
<feature type="binding site" evidence="8">
    <location>
        <begin position="12"/>
        <end position="15"/>
    </location>
    <ligand>
        <name>NADP(+)</name>
        <dbReference type="ChEBI" id="CHEBI:58349"/>
    </ligand>
</feature>
<dbReference type="PRINTS" id="PR00081">
    <property type="entry name" value="GDHRDH"/>
</dbReference>
<comment type="catalytic activity">
    <reaction evidence="6 9">
        <text>a (3R)-hydroxyacyl-[ACP] + NADP(+) = a 3-oxoacyl-[ACP] + NADPH + H(+)</text>
        <dbReference type="Rhea" id="RHEA:17397"/>
        <dbReference type="Rhea" id="RHEA-COMP:9916"/>
        <dbReference type="Rhea" id="RHEA-COMP:9945"/>
        <dbReference type="ChEBI" id="CHEBI:15378"/>
        <dbReference type="ChEBI" id="CHEBI:57783"/>
        <dbReference type="ChEBI" id="CHEBI:58349"/>
        <dbReference type="ChEBI" id="CHEBI:78776"/>
        <dbReference type="ChEBI" id="CHEBI:78827"/>
        <dbReference type="EC" id="1.1.1.100"/>
    </reaction>
</comment>
<dbReference type="FunFam" id="3.40.50.720:FF:000115">
    <property type="entry name" value="3-oxoacyl-[acyl-carrier-protein] reductase FabG"/>
    <property type="match status" value="1"/>
</dbReference>
<dbReference type="RefSeq" id="WP_181339275.1">
    <property type="nucleotide sequence ID" value="NZ_JAAKDE010000008.1"/>
</dbReference>
<dbReference type="PRINTS" id="PR00080">
    <property type="entry name" value="SDRFAMILY"/>
</dbReference>
<dbReference type="InterPro" id="IPR050259">
    <property type="entry name" value="SDR"/>
</dbReference>
<evidence type="ECO:0000256" key="6">
    <source>
        <dbReference type="ARBA" id="ARBA00048508"/>
    </source>
</evidence>
<evidence type="ECO:0000256" key="1">
    <source>
        <dbReference type="ARBA" id="ARBA00005194"/>
    </source>
</evidence>
<feature type="domain" description="Ketoreductase" evidence="10">
    <location>
        <begin position="6"/>
        <end position="189"/>
    </location>
</feature>
<comment type="pathway">
    <text evidence="1 9">Lipid metabolism; fatty acid biosynthesis.</text>
</comment>
<dbReference type="EC" id="1.1.1.100" evidence="3 9"/>
<dbReference type="Pfam" id="PF13561">
    <property type="entry name" value="adh_short_C2"/>
    <property type="match status" value="1"/>
</dbReference>
<dbReference type="PROSITE" id="PS00061">
    <property type="entry name" value="ADH_SHORT"/>
    <property type="match status" value="1"/>
</dbReference>
<dbReference type="Gene3D" id="3.40.50.720">
    <property type="entry name" value="NAD(P)-binding Rossmann-like Domain"/>
    <property type="match status" value="1"/>
</dbReference>
<dbReference type="AlphaFoldDB" id="A0A8J6I1T1"/>
<comment type="similarity">
    <text evidence="2 9">Belongs to the short-chain dehydrogenases/reductases (SDR) family.</text>
</comment>
<organism evidence="11 12">
    <name type="scientific">Capillibacterium thermochitinicola</name>
    <dbReference type="NCBI Taxonomy" id="2699427"/>
    <lineage>
        <taxon>Bacteria</taxon>
        <taxon>Bacillati</taxon>
        <taxon>Bacillota</taxon>
        <taxon>Capillibacterium</taxon>
    </lineage>
</organism>
<dbReference type="InterPro" id="IPR036291">
    <property type="entry name" value="NAD(P)-bd_dom_sf"/>
</dbReference>
<dbReference type="EMBL" id="JAAKDE010000008">
    <property type="protein sequence ID" value="MBA2132824.1"/>
    <property type="molecule type" value="Genomic_DNA"/>
</dbReference>
<dbReference type="NCBIfam" id="NF009466">
    <property type="entry name" value="PRK12826.1-2"/>
    <property type="match status" value="1"/>
</dbReference>
<keyword evidence="9" id="KW-0444">Lipid biosynthesis</keyword>
<comment type="caution">
    <text evidence="11">The sequence shown here is derived from an EMBL/GenBank/DDBJ whole genome shotgun (WGS) entry which is preliminary data.</text>
</comment>